<dbReference type="Pfam" id="PF00300">
    <property type="entry name" value="His_Phos_1"/>
    <property type="match status" value="1"/>
</dbReference>
<dbReference type="GO" id="GO:0016791">
    <property type="term" value="F:phosphatase activity"/>
    <property type="evidence" value="ECO:0007669"/>
    <property type="project" value="TreeGrafter"/>
</dbReference>
<gene>
    <name evidence="3" type="ORF">F8C90_01670</name>
</gene>
<dbReference type="PANTHER" id="PTHR48100">
    <property type="entry name" value="BROAD-SPECIFICITY PHOSPHATASE YOR283W-RELATED"/>
    <property type="match status" value="1"/>
</dbReference>
<dbReference type="InterPro" id="IPR013078">
    <property type="entry name" value="His_Pase_superF_clade-1"/>
</dbReference>
<dbReference type="Proteomes" id="UP000468668">
    <property type="component" value="Unassembled WGS sequence"/>
</dbReference>
<dbReference type="Gene3D" id="3.40.50.1240">
    <property type="entry name" value="Phosphoglycerate mutase-like"/>
    <property type="match status" value="1"/>
</dbReference>
<dbReference type="EMBL" id="WAJR01000002">
    <property type="protein sequence ID" value="KAB1642532.1"/>
    <property type="molecule type" value="Genomic_DNA"/>
</dbReference>
<protein>
    <submittedName>
        <fullName evidence="3">Histidine phosphatase family protein</fullName>
    </submittedName>
</protein>
<organism evidence="3 4">
    <name type="scientific">Ellagibacter isourolithinifaciens</name>
    <dbReference type="NCBI Taxonomy" id="2137581"/>
    <lineage>
        <taxon>Bacteria</taxon>
        <taxon>Bacillati</taxon>
        <taxon>Actinomycetota</taxon>
        <taxon>Coriobacteriia</taxon>
        <taxon>Eggerthellales</taxon>
        <taxon>Eggerthellaceae</taxon>
        <taxon>Ellagibacter</taxon>
    </lineage>
</organism>
<evidence type="ECO:0000313" key="3">
    <source>
        <dbReference type="EMBL" id="KAB1642532.1"/>
    </source>
</evidence>
<dbReference type="OrthoDB" id="4131070at2"/>
<name>A0A6N6NP22_9ACTN</name>
<evidence type="ECO:0000256" key="1">
    <source>
        <dbReference type="PIRSR" id="PIRSR613078-1"/>
    </source>
</evidence>
<dbReference type="AlphaFoldDB" id="A0A6N6NP22"/>
<dbReference type="InterPro" id="IPR050275">
    <property type="entry name" value="PGM_Phosphatase"/>
</dbReference>
<accession>A0A6N6NP22</accession>
<dbReference type="SMART" id="SM00855">
    <property type="entry name" value="PGAM"/>
    <property type="match status" value="1"/>
</dbReference>
<feature type="binding site" evidence="2">
    <location>
        <position position="102"/>
    </location>
    <ligand>
        <name>substrate</name>
    </ligand>
</feature>
<reference evidence="3 4" key="1">
    <citation type="submission" date="2019-09" db="EMBL/GenBank/DDBJ databases">
        <title>Whole genome shotgun sequencing (WGS) of Ellagibacter isourolithinifaciens DSM 104140(T) and Adlercreutzia muris DSM 29508(T).</title>
        <authorList>
            <person name="Stoll D.A."/>
            <person name="Danylec N."/>
            <person name="Huch M."/>
        </authorList>
    </citation>
    <scope>NUCLEOTIDE SEQUENCE [LARGE SCALE GENOMIC DNA]</scope>
    <source>
        <strain evidence="3 4">DSM 104140</strain>
    </source>
</reference>
<feature type="binding site" evidence="2">
    <location>
        <begin position="134"/>
        <end position="137"/>
    </location>
    <ligand>
        <name>substrate</name>
    </ligand>
</feature>
<feature type="active site" description="Proton donor/acceptor" evidence="1">
    <location>
        <position position="134"/>
    </location>
</feature>
<dbReference type="GO" id="GO:0005737">
    <property type="term" value="C:cytoplasm"/>
    <property type="evidence" value="ECO:0007669"/>
    <property type="project" value="TreeGrafter"/>
</dbReference>
<sequence length="282" mass="30017">MVSGENGARVLGDPTASAADGRFAVPLGEATPAAAPSPSGGTPVTFYIVRHGQTEYNLKHLVQGWCDAPLTEAGVRDARACGRGLARAGIEFAATYSSDLGRAVQTMGELLSARSEVAPDLAFPSRMSDSRIREWCYGDLEARPGTLMRDVLNEGFGCDMSFEELNVCLPETADAIKRWDASGKAESWEQIKARLGDFYCDVARKVALSGGGNVLVVTHSFVIRSTMYLLDPARVNDPVKIENASVTKVTCDDGFACDRGAFSSALFTLGVTGSTSFLGSRL</sequence>
<dbReference type="PANTHER" id="PTHR48100:SF9">
    <property type="entry name" value="PHOSPHOGLYCERATE MUTASE 2 PARALOG"/>
    <property type="match status" value="1"/>
</dbReference>
<evidence type="ECO:0000313" key="4">
    <source>
        <dbReference type="Proteomes" id="UP000468668"/>
    </source>
</evidence>
<dbReference type="SUPFAM" id="SSF53254">
    <property type="entry name" value="Phosphoglycerate mutase-like"/>
    <property type="match status" value="1"/>
</dbReference>
<comment type="caution">
    <text evidence="3">The sequence shown here is derived from an EMBL/GenBank/DDBJ whole genome shotgun (WGS) entry which is preliminary data.</text>
</comment>
<dbReference type="CDD" id="cd07067">
    <property type="entry name" value="HP_PGM_like"/>
    <property type="match status" value="1"/>
</dbReference>
<proteinExistence type="predicted"/>
<feature type="binding site" evidence="2">
    <location>
        <begin position="50"/>
        <end position="57"/>
    </location>
    <ligand>
        <name>substrate</name>
    </ligand>
</feature>
<feature type="active site" description="Tele-phosphohistidine intermediate" evidence="1">
    <location>
        <position position="51"/>
    </location>
</feature>
<dbReference type="InterPro" id="IPR001345">
    <property type="entry name" value="PG/BPGM_mutase_AS"/>
</dbReference>
<evidence type="ECO:0000256" key="2">
    <source>
        <dbReference type="PIRSR" id="PIRSR613078-2"/>
    </source>
</evidence>
<dbReference type="PROSITE" id="PS00175">
    <property type="entry name" value="PG_MUTASE"/>
    <property type="match status" value="1"/>
</dbReference>
<dbReference type="InterPro" id="IPR029033">
    <property type="entry name" value="His_PPase_superfam"/>
</dbReference>
<keyword evidence="4" id="KW-1185">Reference proteome</keyword>